<dbReference type="InterPro" id="IPR050179">
    <property type="entry name" value="Trans_hexapeptide_repeat"/>
</dbReference>
<name>A0A075GLI1_9EURY</name>
<keyword evidence="1" id="KW-0812">Transmembrane</keyword>
<feature type="transmembrane region" description="Helical" evidence="1">
    <location>
        <begin position="58"/>
        <end position="79"/>
    </location>
</feature>
<dbReference type="PANTHER" id="PTHR43300:SF11">
    <property type="entry name" value="ACETYLTRANSFERASE RV3034C-RELATED"/>
    <property type="match status" value="1"/>
</dbReference>
<protein>
    <submittedName>
        <fullName evidence="2">Putative Non-ribosomal peptide synthetase modules family protein (LacA)</fullName>
        <ecNumber evidence="2">2.3.1.18</ecNumber>
    </submittedName>
</protein>
<dbReference type="InterPro" id="IPR001451">
    <property type="entry name" value="Hexapep"/>
</dbReference>
<dbReference type="AlphaFoldDB" id="A0A075GLI1"/>
<dbReference type="SUPFAM" id="SSF51161">
    <property type="entry name" value="Trimeric LpxA-like enzymes"/>
    <property type="match status" value="1"/>
</dbReference>
<gene>
    <name evidence="2" type="primary">lacA</name>
</gene>
<accession>A0A075GLI1</accession>
<dbReference type="Pfam" id="PF00132">
    <property type="entry name" value="Hexapep"/>
    <property type="match status" value="1"/>
</dbReference>
<keyword evidence="1" id="KW-0472">Membrane</keyword>
<organism evidence="2">
    <name type="scientific">uncultured marine group II/III euryarchaeote KM3_157_F12</name>
    <dbReference type="NCBI Taxonomy" id="1457905"/>
    <lineage>
        <taxon>Archaea</taxon>
        <taxon>Methanobacteriati</taxon>
        <taxon>Methanobacteriota</taxon>
        <taxon>environmental samples</taxon>
    </lineage>
</organism>
<proteinExistence type="predicted"/>
<dbReference type="EMBL" id="KF900653">
    <property type="protein sequence ID" value="AIF02528.1"/>
    <property type="molecule type" value="Genomic_DNA"/>
</dbReference>
<dbReference type="Gene3D" id="2.160.10.10">
    <property type="entry name" value="Hexapeptide repeat proteins"/>
    <property type="match status" value="1"/>
</dbReference>
<dbReference type="PANTHER" id="PTHR43300">
    <property type="entry name" value="ACETYLTRANSFERASE"/>
    <property type="match status" value="1"/>
</dbReference>
<keyword evidence="1" id="KW-1133">Transmembrane helix</keyword>
<feature type="transmembrane region" description="Helical" evidence="1">
    <location>
        <begin position="12"/>
        <end position="38"/>
    </location>
</feature>
<sequence>MRNFAFVQNLLSTLVITLCIAIWGLAAVPGAALLIHVYELTAADQLWVRALWLGLSGAGAYLLWGISIHLIVGIFGIILRPRLPEARVPLKSALTVRWAFLSLLHRLATPFLNQTVPSWEANTYFRAMGCTIGSGVQITSSRINDCFMVTIGDDSVIGGGATINGHVVEQGELILASVIIGKGCVIGARSTILPGCIMGDESVLAGHAVLTKWTEIPPGEVWGGVPAKCIIKADGSRPE</sequence>
<evidence type="ECO:0000313" key="2">
    <source>
        <dbReference type="EMBL" id="AIF02528.1"/>
    </source>
</evidence>
<dbReference type="InterPro" id="IPR011004">
    <property type="entry name" value="Trimer_LpxA-like_sf"/>
</dbReference>
<dbReference type="GO" id="GO:0008870">
    <property type="term" value="F:galactoside O-acetyltransferase activity"/>
    <property type="evidence" value="ECO:0007669"/>
    <property type="project" value="UniProtKB-EC"/>
</dbReference>
<keyword evidence="2" id="KW-0012">Acyltransferase</keyword>
<reference evidence="2" key="1">
    <citation type="journal article" date="2014" name="Genome Biol. Evol.">
        <title>Pangenome evidence for extensive interdomain horizontal transfer affecting lineage core and shell genes in uncultured planktonic thaumarchaeota and euryarchaeota.</title>
        <authorList>
            <person name="Deschamps P."/>
            <person name="Zivanovic Y."/>
            <person name="Moreira D."/>
            <person name="Rodriguez-Valera F."/>
            <person name="Lopez-Garcia P."/>
        </authorList>
    </citation>
    <scope>NUCLEOTIDE SEQUENCE</scope>
</reference>
<evidence type="ECO:0000256" key="1">
    <source>
        <dbReference type="SAM" id="Phobius"/>
    </source>
</evidence>
<dbReference type="Pfam" id="PF14602">
    <property type="entry name" value="Hexapep_2"/>
    <property type="match status" value="1"/>
</dbReference>
<dbReference type="EC" id="2.3.1.18" evidence="2"/>
<keyword evidence="2" id="KW-0808">Transferase</keyword>